<dbReference type="FunFam" id="1.20.1050.130:FF:000021">
    <property type="entry name" value="General transcription factor ii, putative"/>
    <property type="match status" value="1"/>
</dbReference>
<dbReference type="SFLD" id="SFLDG00363">
    <property type="entry name" value="AMPS_(cytGST):_Alpha-__Mu-__Pi"/>
    <property type="match status" value="1"/>
</dbReference>
<dbReference type="ExpressionAtlas" id="A0A2K3CRU8">
    <property type="expression patterns" value="baseline and differential"/>
</dbReference>
<keyword evidence="4" id="KW-0808">Transferase</keyword>
<dbReference type="Pfam" id="PF14497">
    <property type="entry name" value="GST_C_3"/>
    <property type="match status" value="1"/>
</dbReference>
<evidence type="ECO:0000313" key="9">
    <source>
        <dbReference type="Proteomes" id="UP000006906"/>
    </source>
</evidence>
<organism evidence="8 9">
    <name type="scientific">Chlamydomonas reinhardtii</name>
    <name type="common">Chlamydomonas smithii</name>
    <dbReference type="NCBI Taxonomy" id="3055"/>
    <lineage>
        <taxon>Eukaryota</taxon>
        <taxon>Viridiplantae</taxon>
        <taxon>Chlorophyta</taxon>
        <taxon>core chlorophytes</taxon>
        <taxon>Chlorophyceae</taxon>
        <taxon>CS clade</taxon>
        <taxon>Chlamydomonadales</taxon>
        <taxon>Chlamydomonadaceae</taxon>
        <taxon>Chlamydomonas</taxon>
    </lineage>
</organism>
<sequence>MSRPVIHYFPIRGRAEVLRLAIVAGGDDFDVVDVNYQEQKSDREKYPFGQCPRLVDGDLNIVQSNTIARYLARKYKLQGKDETEMVAVDEIMEGVESLRVKYVNLIYNDKLEEAAKDLYWKTYFDKTTSEGRNGGAHMVYLANFLAKNGGKHTVGAGLTIADLCLWEILDLHLRIFEDAIKKEYPELVVFHDHIASQPGIKEYLASPKRLAAPNANTLG</sequence>
<evidence type="ECO:0000259" key="6">
    <source>
        <dbReference type="PROSITE" id="PS50404"/>
    </source>
</evidence>
<dbReference type="GO" id="GO:0004364">
    <property type="term" value="F:glutathione transferase activity"/>
    <property type="evidence" value="ECO:0000318"/>
    <property type="project" value="GO_Central"/>
</dbReference>
<dbReference type="InParanoid" id="A0A2K3CRU8"/>
<dbReference type="CDD" id="cd03039">
    <property type="entry name" value="GST_N_Sigma_like"/>
    <property type="match status" value="1"/>
</dbReference>
<dbReference type="RefSeq" id="XP_042915130.1">
    <property type="nucleotide sequence ID" value="XM_043072671.1"/>
</dbReference>
<dbReference type="SUPFAM" id="SSF52833">
    <property type="entry name" value="Thioredoxin-like"/>
    <property type="match status" value="1"/>
</dbReference>
<dbReference type="PANTHER" id="PTHR11571">
    <property type="entry name" value="GLUTATHIONE S-TRANSFERASE"/>
    <property type="match status" value="1"/>
</dbReference>
<evidence type="ECO:0000313" key="8">
    <source>
        <dbReference type="EMBL" id="PNW71003.1"/>
    </source>
</evidence>
<dbReference type="Proteomes" id="UP000006906">
    <property type="component" value="Chromosome 17"/>
</dbReference>
<reference evidence="8 9" key="1">
    <citation type="journal article" date="2007" name="Science">
        <title>The Chlamydomonas genome reveals the evolution of key animal and plant functions.</title>
        <authorList>
            <person name="Merchant S.S."/>
            <person name="Prochnik S.E."/>
            <person name="Vallon O."/>
            <person name="Harris E.H."/>
            <person name="Karpowicz S.J."/>
            <person name="Witman G.B."/>
            <person name="Terry A."/>
            <person name="Salamov A."/>
            <person name="Fritz-Laylin L.K."/>
            <person name="Marechal-Drouard L."/>
            <person name="Marshall W.F."/>
            <person name="Qu L.H."/>
            <person name="Nelson D.R."/>
            <person name="Sanderfoot A.A."/>
            <person name="Spalding M.H."/>
            <person name="Kapitonov V.V."/>
            <person name="Ren Q."/>
            <person name="Ferris P."/>
            <person name="Lindquist E."/>
            <person name="Shapiro H."/>
            <person name="Lucas S.M."/>
            <person name="Grimwood J."/>
            <person name="Schmutz J."/>
            <person name="Cardol P."/>
            <person name="Cerutti H."/>
            <person name="Chanfreau G."/>
            <person name="Chen C.L."/>
            <person name="Cognat V."/>
            <person name="Croft M.T."/>
            <person name="Dent R."/>
            <person name="Dutcher S."/>
            <person name="Fernandez E."/>
            <person name="Fukuzawa H."/>
            <person name="Gonzalez-Ballester D."/>
            <person name="Gonzalez-Halphen D."/>
            <person name="Hallmann A."/>
            <person name="Hanikenne M."/>
            <person name="Hippler M."/>
            <person name="Inwood W."/>
            <person name="Jabbari K."/>
            <person name="Kalanon M."/>
            <person name="Kuras R."/>
            <person name="Lefebvre P.A."/>
            <person name="Lemaire S.D."/>
            <person name="Lobanov A.V."/>
            <person name="Lohr M."/>
            <person name="Manuell A."/>
            <person name="Meier I."/>
            <person name="Mets L."/>
            <person name="Mittag M."/>
            <person name="Mittelmeier T."/>
            <person name="Moroney J.V."/>
            <person name="Moseley J."/>
            <person name="Napoli C."/>
            <person name="Nedelcu A.M."/>
            <person name="Niyogi K."/>
            <person name="Novoselov S.V."/>
            <person name="Paulsen I.T."/>
            <person name="Pazour G."/>
            <person name="Purton S."/>
            <person name="Ral J.P."/>
            <person name="Riano-Pachon D.M."/>
            <person name="Riekhof W."/>
            <person name="Rymarquis L."/>
            <person name="Schroda M."/>
            <person name="Stern D."/>
            <person name="Umen J."/>
            <person name="Willows R."/>
            <person name="Wilson N."/>
            <person name="Zimmer S.L."/>
            <person name="Allmer J."/>
            <person name="Balk J."/>
            <person name="Bisova K."/>
            <person name="Chen C.J."/>
            <person name="Elias M."/>
            <person name="Gendler K."/>
            <person name="Hauser C."/>
            <person name="Lamb M.R."/>
            <person name="Ledford H."/>
            <person name="Long J.C."/>
            <person name="Minagawa J."/>
            <person name="Page M.D."/>
            <person name="Pan J."/>
            <person name="Pootakham W."/>
            <person name="Roje S."/>
            <person name="Rose A."/>
            <person name="Stahlberg E."/>
            <person name="Terauchi A.M."/>
            <person name="Yang P."/>
            <person name="Ball S."/>
            <person name="Bowler C."/>
            <person name="Dieckmann C.L."/>
            <person name="Gladyshev V.N."/>
            <person name="Green P."/>
            <person name="Jorgensen R."/>
            <person name="Mayfield S."/>
            <person name="Mueller-Roeber B."/>
            <person name="Rajamani S."/>
            <person name="Sayre R.T."/>
            <person name="Brokstein P."/>
            <person name="Dubchak I."/>
            <person name="Goodstein D."/>
            <person name="Hornick L."/>
            <person name="Huang Y.W."/>
            <person name="Jhaveri J."/>
            <person name="Luo Y."/>
            <person name="Martinez D."/>
            <person name="Ngau W.C."/>
            <person name="Otillar B."/>
            <person name="Poliakov A."/>
            <person name="Porter A."/>
            <person name="Szajkowski L."/>
            <person name="Werner G."/>
            <person name="Zhou K."/>
            <person name="Grigoriev I.V."/>
            <person name="Rokhsar D.S."/>
            <person name="Grossman A.R."/>
        </authorList>
    </citation>
    <scope>NUCLEOTIDE SEQUENCE [LARGE SCALE GENOMIC DNA]</scope>
    <source>
        <strain evidence="9">CC-503</strain>
    </source>
</reference>
<dbReference type="InterPro" id="IPR004045">
    <property type="entry name" value="Glutathione_S-Trfase_N"/>
</dbReference>
<dbReference type="KEGG" id="cre:CHLRE_17g742300v5"/>
<dbReference type="PROSITE" id="PS50405">
    <property type="entry name" value="GST_CTER"/>
    <property type="match status" value="1"/>
</dbReference>
<feature type="domain" description="GST C-terminal" evidence="7">
    <location>
        <begin position="81"/>
        <end position="214"/>
    </location>
</feature>
<dbReference type="GeneID" id="5726675"/>
<dbReference type="Pfam" id="PF02798">
    <property type="entry name" value="GST_N"/>
    <property type="match status" value="1"/>
</dbReference>
<protein>
    <recommendedName>
        <fullName evidence="3">glutathione transferase</fullName>
        <ecNumber evidence="3">2.5.1.18</ecNumber>
    </recommendedName>
</protein>
<gene>
    <name evidence="8" type="ORF">CHLRE_17g742300v5</name>
</gene>
<evidence type="ECO:0000259" key="7">
    <source>
        <dbReference type="PROSITE" id="PS50405"/>
    </source>
</evidence>
<comment type="function">
    <text evidence="1">Conjugation of reduced glutathione to a wide number of exogenous and endogenous hydrophobic electrophiles.</text>
</comment>
<dbReference type="Gene3D" id="1.20.1050.130">
    <property type="match status" value="1"/>
</dbReference>
<dbReference type="GO" id="GO:0006749">
    <property type="term" value="P:glutathione metabolic process"/>
    <property type="evidence" value="ECO:0000318"/>
    <property type="project" value="GO_Central"/>
</dbReference>
<dbReference type="SFLD" id="SFLDS00019">
    <property type="entry name" value="Glutathione_Transferase_(cytos"/>
    <property type="match status" value="1"/>
</dbReference>
<evidence type="ECO:0000256" key="3">
    <source>
        <dbReference type="ARBA" id="ARBA00012452"/>
    </source>
</evidence>
<dbReference type="SFLD" id="SFLDG01205">
    <property type="entry name" value="AMPS.1"/>
    <property type="match status" value="1"/>
</dbReference>
<feature type="domain" description="GST N-terminal" evidence="6">
    <location>
        <begin position="2"/>
        <end position="79"/>
    </location>
</feature>
<dbReference type="EMBL" id="CM008978">
    <property type="protein sequence ID" value="PNW71003.1"/>
    <property type="molecule type" value="Genomic_DNA"/>
</dbReference>
<dbReference type="InterPro" id="IPR004046">
    <property type="entry name" value="GST_C"/>
</dbReference>
<dbReference type="PaxDb" id="3055-EDO97829"/>
<accession>A0A2K3CRU8</accession>
<dbReference type="PROSITE" id="PS50404">
    <property type="entry name" value="GST_NTER"/>
    <property type="match status" value="1"/>
</dbReference>
<dbReference type="InterPro" id="IPR040079">
    <property type="entry name" value="Glutathione_S-Trfase"/>
</dbReference>
<dbReference type="SUPFAM" id="SSF47616">
    <property type="entry name" value="GST C-terminal domain-like"/>
    <property type="match status" value="1"/>
</dbReference>
<proteinExistence type="inferred from homology"/>
<dbReference type="Gramene" id="PNW71003">
    <property type="protein sequence ID" value="PNW71003"/>
    <property type="gene ID" value="CHLRE_17g742300v5"/>
</dbReference>
<evidence type="ECO:0000256" key="2">
    <source>
        <dbReference type="ARBA" id="ARBA00005861"/>
    </source>
</evidence>
<dbReference type="InterPro" id="IPR036249">
    <property type="entry name" value="Thioredoxin-like_sf"/>
</dbReference>
<dbReference type="EC" id="2.5.1.18" evidence="3"/>
<name>A0A2K3CRU8_CHLRE</name>
<dbReference type="STRING" id="3055.A0A2K3CRU8"/>
<comment type="catalytic activity">
    <reaction evidence="5">
        <text>RX + glutathione = an S-substituted glutathione + a halide anion + H(+)</text>
        <dbReference type="Rhea" id="RHEA:16437"/>
        <dbReference type="ChEBI" id="CHEBI:15378"/>
        <dbReference type="ChEBI" id="CHEBI:16042"/>
        <dbReference type="ChEBI" id="CHEBI:17792"/>
        <dbReference type="ChEBI" id="CHEBI:57925"/>
        <dbReference type="ChEBI" id="CHEBI:90779"/>
        <dbReference type="EC" id="2.5.1.18"/>
    </reaction>
</comment>
<evidence type="ECO:0000256" key="1">
    <source>
        <dbReference type="ARBA" id="ARBA00003701"/>
    </source>
</evidence>
<dbReference type="InterPro" id="IPR010987">
    <property type="entry name" value="Glutathione-S-Trfase_C-like"/>
</dbReference>
<dbReference type="InterPro" id="IPR050213">
    <property type="entry name" value="GST_superfamily"/>
</dbReference>
<evidence type="ECO:0000256" key="5">
    <source>
        <dbReference type="ARBA" id="ARBA00047960"/>
    </source>
</evidence>
<dbReference type="PANTHER" id="PTHR11571:SF222">
    <property type="entry name" value="GLUTATHIONE TRANSFERASE"/>
    <property type="match status" value="1"/>
</dbReference>
<dbReference type="AlphaFoldDB" id="A0A2K3CRU8"/>
<dbReference type="InterPro" id="IPR036282">
    <property type="entry name" value="Glutathione-S-Trfase_C_sf"/>
</dbReference>
<dbReference type="OrthoDB" id="422574at2759"/>
<evidence type="ECO:0000256" key="4">
    <source>
        <dbReference type="ARBA" id="ARBA00022679"/>
    </source>
</evidence>
<comment type="similarity">
    <text evidence="2">Belongs to the GST superfamily. Mu family.</text>
</comment>
<keyword evidence="9" id="KW-1185">Reference proteome</keyword>